<name>A0AAW5DX67_9BACI</name>
<evidence type="ECO:0000259" key="1">
    <source>
        <dbReference type="PROSITE" id="PS50965"/>
    </source>
</evidence>
<accession>A0AAW5DX67</accession>
<dbReference type="RefSeq" id="WP_240254396.1">
    <property type="nucleotide sequence ID" value="NZ_JAKTTI010000009.1"/>
</dbReference>
<comment type="caution">
    <text evidence="2">The sequence shown here is derived from an EMBL/GenBank/DDBJ whole genome shotgun (WGS) entry which is preliminary data.</text>
</comment>
<gene>
    <name evidence="2" type="ORF">MJG50_07890</name>
</gene>
<keyword evidence="3" id="KW-1185">Reference proteome</keyword>
<dbReference type="Proteomes" id="UP001431131">
    <property type="component" value="Unassembled WGS sequence"/>
</dbReference>
<dbReference type="AlphaFoldDB" id="A0AAW5DX67"/>
<dbReference type="InterPro" id="IPR011528">
    <property type="entry name" value="NERD"/>
</dbReference>
<dbReference type="Pfam" id="PF08378">
    <property type="entry name" value="NERD"/>
    <property type="match status" value="1"/>
</dbReference>
<organism evidence="2 3">
    <name type="scientific">Fredinandcohnia quinoae</name>
    <dbReference type="NCBI Taxonomy" id="2918902"/>
    <lineage>
        <taxon>Bacteria</taxon>
        <taxon>Bacillati</taxon>
        <taxon>Bacillota</taxon>
        <taxon>Bacilli</taxon>
        <taxon>Bacillales</taxon>
        <taxon>Bacillaceae</taxon>
        <taxon>Fredinandcohnia</taxon>
    </lineage>
</organism>
<evidence type="ECO:0000313" key="2">
    <source>
        <dbReference type="EMBL" id="MCH1625245.1"/>
    </source>
</evidence>
<feature type="domain" description="NERD" evidence="1">
    <location>
        <begin position="37"/>
        <end position="146"/>
    </location>
</feature>
<reference evidence="2" key="1">
    <citation type="submission" date="2022-02" db="EMBL/GenBank/DDBJ databases">
        <title>Fredinandcohnia quinoae sp. nov. isolated from Chenopodium quinoa seeds.</title>
        <authorList>
            <person name="Saati-Santamaria Z."/>
            <person name="Flores-Felix J.D."/>
            <person name="Igual J.M."/>
            <person name="Velazquez E."/>
            <person name="Garcia-Fraile P."/>
            <person name="Martinez-Molina E."/>
        </authorList>
    </citation>
    <scope>NUCLEOTIDE SEQUENCE</scope>
    <source>
        <strain evidence="2">SECRCQ15</strain>
    </source>
</reference>
<protein>
    <submittedName>
        <fullName evidence="2">NERD domain-containing protein</fullName>
    </submittedName>
</protein>
<dbReference type="EMBL" id="JAKTTI010000009">
    <property type="protein sequence ID" value="MCH1625245.1"/>
    <property type="molecule type" value="Genomic_DNA"/>
</dbReference>
<proteinExistence type="predicted"/>
<dbReference type="PROSITE" id="PS50965">
    <property type="entry name" value="NERD"/>
    <property type="match status" value="1"/>
</dbReference>
<evidence type="ECO:0000313" key="3">
    <source>
        <dbReference type="Proteomes" id="UP001431131"/>
    </source>
</evidence>
<sequence>MFYKLLCEPADLSLLKSLNSRMNLPLKEKQNFLNLKKGYEGEQLFASMLENQSGNWIVLHDLLLECSNNQFQIDFLLLSQKTVYLFEVKTFEGDYYIENDNWYIASTEIKDPLLQLKRSKSLLRRLLQELGSTLVVEAYLVFVNPEFTLYQAPRNQSIIFPTQLNRFLQKLKLIPCTLNQKHTALAEKLVERRLHKSQYERVLTYEYDHLEKGIVCTSCEAFMSLEGNEIICGSCGCKEDVDSAIIRNVSEFNLLFPDMRITTNHIQDWCQVIPSKKTIRRVLMRDFVRLGHGKSSHFVYAIKK</sequence>